<evidence type="ECO:0000256" key="6">
    <source>
        <dbReference type="ARBA" id="ARBA00023328"/>
    </source>
</evidence>
<feature type="compositionally biased region" description="Low complexity" evidence="8">
    <location>
        <begin position="703"/>
        <end position="721"/>
    </location>
</feature>
<dbReference type="HOGENOM" id="CLU_004597_0_0_1"/>
<keyword evidence="3 7" id="KW-0547">Nucleotide-binding</keyword>
<dbReference type="InterPro" id="IPR017441">
    <property type="entry name" value="Protein_kinase_ATP_BS"/>
</dbReference>
<dbReference type="KEGG" id="der:6541774"/>
<feature type="region of interest" description="Disordered" evidence="8">
    <location>
        <begin position="600"/>
        <end position="623"/>
    </location>
</feature>
<protein>
    <submittedName>
        <fullName evidence="11">Uncharacterized protein</fullName>
    </submittedName>
</protein>
<dbReference type="GO" id="GO:0031507">
    <property type="term" value="P:heterochromatin formation"/>
    <property type="evidence" value="ECO:0007669"/>
    <property type="project" value="EnsemblMetazoa"/>
</dbReference>
<gene>
    <name evidence="11" type="primary">Dere\GG10842</name>
    <name evidence="11" type="synonym">dere_GLEANR_10729</name>
    <name evidence="11" type="synonym">GG10842</name>
    <name evidence="11" type="ORF">Dere_GG10842</name>
</gene>
<accession>B3N3H2</accession>
<dbReference type="GO" id="GO:0004672">
    <property type="term" value="F:protein kinase activity"/>
    <property type="evidence" value="ECO:0007669"/>
    <property type="project" value="InterPro"/>
</dbReference>
<dbReference type="PROSITE" id="PS00108">
    <property type="entry name" value="PROTEIN_KINASE_ST"/>
    <property type="match status" value="1"/>
</dbReference>
<dbReference type="PROSITE" id="PS00107">
    <property type="entry name" value="PROTEIN_KINASE_ATP"/>
    <property type="match status" value="1"/>
</dbReference>
<evidence type="ECO:0000256" key="2">
    <source>
        <dbReference type="ARBA" id="ARBA00022454"/>
    </source>
</evidence>
<dbReference type="OrthoDB" id="248495at2759"/>
<dbReference type="CDD" id="cd13981">
    <property type="entry name" value="STKc_Bub1_BubR1"/>
    <property type="match status" value="1"/>
</dbReference>
<evidence type="ECO:0000313" key="12">
    <source>
        <dbReference type="Proteomes" id="UP000008711"/>
    </source>
</evidence>
<proteinExistence type="predicted"/>
<dbReference type="Proteomes" id="UP000008711">
    <property type="component" value="Unassembled WGS sequence"/>
</dbReference>
<feature type="compositionally biased region" description="Polar residues" evidence="8">
    <location>
        <begin position="678"/>
        <end position="702"/>
    </location>
</feature>
<dbReference type="GO" id="GO:0007066">
    <property type="term" value="P:female meiosis sister chromatid cohesion"/>
    <property type="evidence" value="ECO:0007669"/>
    <property type="project" value="EnsemblMetazoa"/>
</dbReference>
<dbReference type="GO" id="GO:0051754">
    <property type="term" value="P:meiotic sister chromatid cohesion, centromeric"/>
    <property type="evidence" value="ECO:0007669"/>
    <property type="project" value="EnsemblMetazoa"/>
</dbReference>
<dbReference type="SMART" id="SM00220">
    <property type="entry name" value="S_TKc"/>
    <property type="match status" value="1"/>
</dbReference>
<dbReference type="GO" id="GO:0000776">
    <property type="term" value="C:kinetochore"/>
    <property type="evidence" value="ECO:0007669"/>
    <property type="project" value="UniProtKB-KW"/>
</dbReference>
<reference evidence="11 12" key="2">
    <citation type="journal article" date="2008" name="Bioinformatics">
        <title>Assembly reconciliation.</title>
        <authorList>
            <person name="Zimin A.V."/>
            <person name="Smith D.R."/>
            <person name="Sutton G."/>
            <person name="Yorke J.A."/>
        </authorList>
    </citation>
    <scope>NUCLEOTIDE SEQUENCE [LARGE SCALE GENOMIC DNA]</scope>
    <source>
        <strain evidence="11 12">TSC#14021-0224.01</strain>
    </source>
</reference>
<keyword evidence="4" id="KW-0995">Kinetochore</keyword>
<dbReference type="GO" id="GO:0007096">
    <property type="term" value="P:regulation of exit from mitosis"/>
    <property type="evidence" value="ECO:0007669"/>
    <property type="project" value="EnsemblMetazoa"/>
</dbReference>
<dbReference type="Pfam" id="PF08311">
    <property type="entry name" value="Mad3_BUB1_I"/>
    <property type="match status" value="1"/>
</dbReference>
<dbReference type="InterPro" id="IPR000719">
    <property type="entry name" value="Prot_kinase_dom"/>
</dbReference>
<dbReference type="GO" id="GO:0005634">
    <property type="term" value="C:nucleus"/>
    <property type="evidence" value="ECO:0007669"/>
    <property type="project" value="TreeGrafter"/>
</dbReference>
<dbReference type="InterPro" id="IPR008271">
    <property type="entry name" value="Ser/Thr_kinase_AS"/>
</dbReference>
<dbReference type="Pfam" id="PF00069">
    <property type="entry name" value="Pkinase"/>
    <property type="match status" value="1"/>
</dbReference>
<feature type="region of interest" description="Disordered" evidence="8">
    <location>
        <begin position="660"/>
        <end position="736"/>
    </location>
</feature>
<feature type="region of interest" description="Disordered" evidence="8">
    <location>
        <begin position="518"/>
        <end position="571"/>
    </location>
</feature>
<comment type="subcellular location">
    <subcellularLocation>
        <location evidence="1">Chromosome</location>
        <location evidence="1">Centromere</location>
        <location evidence="1">Kinetochore</location>
    </subcellularLocation>
</comment>
<name>B3N3H2_DROER</name>
<dbReference type="OMA" id="QMFNMFI"/>
<keyword evidence="12" id="KW-1185">Reference proteome</keyword>
<evidence type="ECO:0000256" key="8">
    <source>
        <dbReference type="SAM" id="MobiDB-lite"/>
    </source>
</evidence>
<dbReference type="FunFam" id="1.10.510.10:FF:000807">
    <property type="entry name" value="Checkpoint serine/threonine-protein kinase bub1"/>
    <property type="match status" value="1"/>
</dbReference>
<dbReference type="GO" id="GO:0070193">
    <property type="term" value="P:synaptonemal complex organization"/>
    <property type="evidence" value="ECO:0007669"/>
    <property type="project" value="EnsemblMetazoa"/>
</dbReference>
<dbReference type="PROSITE" id="PS51489">
    <property type="entry name" value="BUB1_N"/>
    <property type="match status" value="1"/>
</dbReference>
<dbReference type="GO" id="GO:0005737">
    <property type="term" value="C:cytoplasm"/>
    <property type="evidence" value="ECO:0007669"/>
    <property type="project" value="EnsemblMetazoa"/>
</dbReference>
<feature type="domain" description="BUB1 N-terminal" evidence="10">
    <location>
        <begin position="43"/>
        <end position="205"/>
    </location>
</feature>
<dbReference type="FunFam" id="1.25.40.430:FF:000003">
    <property type="entry name" value="Checkpoint serine/threonine-protein kinase BUB1"/>
    <property type="match status" value="1"/>
</dbReference>
<evidence type="ECO:0000259" key="9">
    <source>
        <dbReference type="PROSITE" id="PS50011"/>
    </source>
</evidence>
<organism evidence="11 12">
    <name type="scientific">Drosophila erecta</name>
    <name type="common">Fruit fly</name>
    <dbReference type="NCBI Taxonomy" id="7220"/>
    <lineage>
        <taxon>Eukaryota</taxon>
        <taxon>Metazoa</taxon>
        <taxon>Ecdysozoa</taxon>
        <taxon>Arthropoda</taxon>
        <taxon>Hexapoda</taxon>
        <taxon>Insecta</taxon>
        <taxon>Pterygota</taxon>
        <taxon>Neoptera</taxon>
        <taxon>Endopterygota</taxon>
        <taxon>Diptera</taxon>
        <taxon>Brachycera</taxon>
        <taxon>Muscomorpha</taxon>
        <taxon>Ephydroidea</taxon>
        <taxon>Drosophilidae</taxon>
        <taxon>Drosophila</taxon>
        <taxon>Sophophora</taxon>
    </lineage>
</organism>
<dbReference type="PANTHER" id="PTHR14030:SF4">
    <property type="entry name" value="BUB1 KINASE, ISOFORM A-RELATED"/>
    <property type="match status" value="1"/>
</dbReference>
<keyword evidence="2" id="KW-0158">Chromosome</keyword>
<dbReference type="EMBL" id="CH954177">
    <property type="protein sequence ID" value="EDV59854.1"/>
    <property type="molecule type" value="Genomic_DNA"/>
</dbReference>
<dbReference type="Gene3D" id="1.25.40.430">
    <property type="match status" value="1"/>
</dbReference>
<keyword evidence="6" id="KW-0137">Centromere</keyword>
<dbReference type="InterPro" id="IPR011009">
    <property type="entry name" value="Kinase-like_dom_sf"/>
</dbReference>
<keyword evidence="5 7" id="KW-0067">ATP-binding</keyword>
<dbReference type="PROSITE" id="PS50011">
    <property type="entry name" value="PROTEIN_KINASE_DOM"/>
    <property type="match status" value="1"/>
</dbReference>
<dbReference type="GO" id="GO:0007094">
    <property type="term" value="P:mitotic spindle assembly checkpoint signaling"/>
    <property type="evidence" value="ECO:0007669"/>
    <property type="project" value="EnsemblMetazoa"/>
</dbReference>
<dbReference type="SMART" id="SM00777">
    <property type="entry name" value="Mad3_BUB1_I"/>
    <property type="match status" value="1"/>
</dbReference>
<evidence type="ECO:0000256" key="4">
    <source>
        <dbReference type="ARBA" id="ARBA00022838"/>
    </source>
</evidence>
<reference evidence="11 12" key="1">
    <citation type="journal article" date="2007" name="Nature">
        <title>Evolution of genes and genomes on the Drosophila phylogeny.</title>
        <authorList>
            <consortium name="Drosophila 12 Genomes Consortium"/>
            <person name="Clark A.G."/>
            <person name="Eisen M.B."/>
            <person name="Smith D.R."/>
            <person name="Bergman C.M."/>
            <person name="Oliver B."/>
            <person name="Markow T.A."/>
            <person name="Kaufman T.C."/>
            <person name="Kellis M."/>
            <person name="Gelbart W."/>
            <person name="Iyer V.N."/>
            <person name="Pollard D.A."/>
            <person name="Sackton T.B."/>
            <person name="Larracuente A.M."/>
            <person name="Singh N.D."/>
            <person name="Abad J.P."/>
            <person name="Abt D.N."/>
            <person name="Adryan B."/>
            <person name="Aguade M."/>
            <person name="Akashi H."/>
            <person name="Anderson W.W."/>
            <person name="Aquadro C.F."/>
            <person name="Ardell D.H."/>
            <person name="Arguello R."/>
            <person name="Artieri C.G."/>
            <person name="Barbash D.A."/>
            <person name="Barker D."/>
            <person name="Barsanti P."/>
            <person name="Batterham P."/>
            <person name="Batzoglou S."/>
            <person name="Begun D."/>
            <person name="Bhutkar A."/>
            <person name="Blanco E."/>
            <person name="Bosak S.A."/>
            <person name="Bradley R.K."/>
            <person name="Brand A.D."/>
            <person name="Brent M.R."/>
            <person name="Brooks A.N."/>
            <person name="Brown R.H."/>
            <person name="Butlin R.K."/>
            <person name="Caggese C."/>
            <person name="Calvi B.R."/>
            <person name="Bernardo de Carvalho A."/>
            <person name="Caspi A."/>
            <person name="Castrezana S."/>
            <person name="Celniker S.E."/>
            <person name="Chang J.L."/>
            <person name="Chapple C."/>
            <person name="Chatterji S."/>
            <person name="Chinwalla A."/>
            <person name="Civetta A."/>
            <person name="Clifton S.W."/>
            <person name="Comeron J.M."/>
            <person name="Costello J.C."/>
            <person name="Coyne J.A."/>
            <person name="Daub J."/>
            <person name="David R.G."/>
            <person name="Delcher A.L."/>
            <person name="Delehaunty K."/>
            <person name="Do C.B."/>
            <person name="Ebling H."/>
            <person name="Edwards K."/>
            <person name="Eickbush T."/>
            <person name="Evans J.D."/>
            <person name="Filipski A."/>
            <person name="Findeiss S."/>
            <person name="Freyhult E."/>
            <person name="Fulton L."/>
            <person name="Fulton R."/>
            <person name="Garcia A.C."/>
            <person name="Gardiner A."/>
            <person name="Garfield D.A."/>
            <person name="Garvin B.E."/>
            <person name="Gibson G."/>
            <person name="Gilbert D."/>
            <person name="Gnerre S."/>
            <person name="Godfrey J."/>
            <person name="Good R."/>
            <person name="Gotea V."/>
            <person name="Gravely B."/>
            <person name="Greenberg A.J."/>
            <person name="Griffiths-Jones S."/>
            <person name="Gross S."/>
            <person name="Guigo R."/>
            <person name="Gustafson E.A."/>
            <person name="Haerty W."/>
            <person name="Hahn M.W."/>
            <person name="Halligan D.L."/>
            <person name="Halpern A.L."/>
            <person name="Halter G.M."/>
            <person name="Han M.V."/>
            <person name="Heger A."/>
            <person name="Hillier L."/>
            <person name="Hinrichs A.S."/>
            <person name="Holmes I."/>
            <person name="Hoskins R.A."/>
            <person name="Hubisz M.J."/>
            <person name="Hultmark D."/>
            <person name="Huntley M.A."/>
            <person name="Jaffe D.B."/>
            <person name="Jagadeeshan S."/>
            <person name="Jeck W.R."/>
            <person name="Johnson J."/>
            <person name="Jones C.D."/>
            <person name="Jordan W.C."/>
            <person name="Karpen G.H."/>
            <person name="Kataoka E."/>
            <person name="Keightley P.D."/>
            <person name="Kheradpour P."/>
            <person name="Kirkness E.F."/>
            <person name="Koerich L.B."/>
            <person name="Kristiansen K."/>
            <person name="Kudrna D."/>
            <person name="Kulathinal R.J."/>
            <person name="Kumar S."/>
            <person name="Kwok R."/>
            <person name="Lander E."/>
            <person name="Langley C.H."/>
            <person name="Lapoint R."/>
            <person name="Lazzaro B.P."/>
            <person name="Lee S.J."/>
            <person name="Levesque L."/>
            <person name="Li R."/>
            <person name="Lin C.F."/>
            <person name="Lin M.F."/>
            <person name="Lindblad-Toh K."/>
            <person name="Llopart A."/>
            <person name="Long M."/>
            <person name="Low L."/>
            <person name="Lozovsky E."/>
            <person name="Lu J."/>
            <person name="Luo M."/>
            <person name="Machado C.A."/>
            <person name="Makalowski W."/>
            <person name="Marzo M."/>
            <person name="Matsuda M."/>
            <person name="Matzkin L."/>
            <person name="McAllister B."/>
            <person name="McBride C.S."/>
            <person name="McKernan B."/>
            <person name="McKernan K."/>
            <person name="Mendez-Lago M."/>
            <person name="Minx P."/>
            <person name="Mollenhauer M.U."/>
            <person name="Montooth K."/>
            <person name="Mount S.M."/>
            <person name="Mu X."/>
            <person name="Myers E."/>
            <person name="Negre B."/>
            <person name="Newfeld S."/>
            <person name="Nielsen R."/>
            <person name="Noor M.A."/>
            <person name="O'Grady P."/>
            <person name="Pachter L."/>
            <person name="Papaceit M."/>
            <person name="Parisi M.J."/>
            <person name="Parisi M."/>
            <person name="Parts L."/>
            <person name="Pedersen J.S."/>
            <person name="Pesole G."/>
            <person name="Phillippy A.M."/>
            <person name="Ponting C.P."/>
            <person name="Pop M."/>
            <person name="Porcelli D."/>
            <person name="Powell J.R."/>
            <person name="Prohaska S."/>
            <person name="Pruitt K."/>
            <person name="Puig M."/>
            <person name="Quesneville H."/>
            <person name="Ram K.R."/>
            <person name="Rand D."/>
            <person name="Rasmussen M.D."/>
            <person name="Reed L.K."/>
            <person name="Reenan R."/>
            <person name="Reily A."/>
            <person name="Remington K.A."/>
            <person name="Rieger T.T."/>
            <person name="Ritchie M.G."/>
            <person name="Robin C."/>
            <person name="Rogers Y.H."/>
            <person name="Rohde C."/>
            <person name="Rozas J."/>
            <person name="Rubenfield M.J."/>
            <person name="Ruiz A."/>
            <person name="Russo S."/>
            <person name="Salzberg S.L."/>
            <person name="Sanchez-Gracia A."/>
            <person name="Saranga D.J."/>
            <person name="Sato H."/>
            <person name="Schaeffer S.W."/>
            <person name="Schatz M.C."/>
            <person name="Schlenke T."/>
            <person name="Schwartz R."/>
            <person name="Segarra C."/>
            <person name="Singh R.S."/>
            <person name="Sirot L."/>
            <person name="Sirota M."/>
            <person name="Sisneros N.B."/>
            <person name="Smith C.D."/>
            <person name="Smith T.F."/>
            <person name="Spieth J."/>
            <person name="Stage D.E."/>
            <person name="Stark A."/>
            <person name="Stephan W."/>
            <person name="Strausberg R.L."/>
            <person name="Strempel S."/>
            <person name="Sturgill D."/>
            <person name="Sutton G."/>
            <person name="Sutton G.G."/>
            <person name="Tao W."/>
            <person name="Teichmann S."/>
            <person name="Tobari Y.N."/>
            <person name="Tomimura Y."/>
            <person name="Tsolas J.M."/>
            <person name="Valente V.L."/>
            <person name="Venter E."/>
            <person name="Venter J.C."/>
            <person name="Vicario S."/>
            <person name="Vieira F.G."/>
            <person name="Vilella A.J."/>
            <person name="Villasante A."/>
            <person name="Walenz B."/>
            <person name="Wang J."/>
            <person name="Wasserman M."/>
            <person name="Watts T."/>
            <person name="Wilson D."/>
            <person name="Wilson R.K."/>
            <person name="Wing R.A."/>
            <person name="Wolfner M.F."/>
            <person name="Wong A."/>
            <person name="Wong G.K."/>
            <person name="Wu C.I."/>
            <person name="Wu G."/>
            <person name="Yamamoto D."/>
            <person name="Yang H.P."/>
            <person name="Yang S.P."/>
            <person name="Yorke J.A."/>
            <person name="Yoshida K."/>
            <person name="Zdobnov E."/>
            <person name="Zhang P."/>
            <person name="Zhang Y."/>
            <person name="Zimin A.V."/>
            <person name="Baldwin J."/>
            <person name="Abdouelleil A."/>
            <person name="Abdulkadir J."/>
            <person name="Abebe A."/>
            <person name="Abera B."/>
            <person name="Abreu J."/>
            <person name="Acer S.C."/>
            <person name="Aftuck L."/>
            <person name="Alexander A."/>
            <person name="An P."/>
            <person name="Anderson E."/>
            <person name="Anderson S."/>
            <person name="Arachi H."/>
            <person name="Azer M."/>
            <person name="Bachantsang P."/>
            <person name="Barry A."/>
            <person name="Bayul T."/>
            <person name="Berlin A."/>
            <person name="Bessette D."/>
            <person name="Bloom T."/>
            <person name="Blye J."/>
            <person name="Boguslavskiy L."/>
            <person name="Bonnet C."/>
            <person name="Boukhgalter B."/>
            <person name="Bourzgui I."/>
            <person name="Brown A."/>
            <person name="Cahill P."/>
            <person name="Channer S."/>
            <person name="Cheshatsang Y."/>
            <person name="Chuda L."/>
            <person name="Citroen M."/>
            <person name="Collymore A."/>
            <person name="Cooke P."/>
            <person name="Costello M."/>
            <person name="D'Aco K."/>
            <person name="Daza R."/>
            <person name="De Haan G."/>
            <person name="DeGray S."/>
            <person name="DeMaso C."/>
            <person name="Dhargay N."/>
            <person name="Dooley K."/>
            <person name="Dooley E."/>
            <person name="Doricent M."/>
            <person name="Dorje P."/>
            <person name="Dorjee K."/>
            <person name="Dupes A."/>
            <person name="Elong R."/>
            <person name="Falk J."/>
            <person name="Farina A."/>
            <person name="Faro S."/>
            <person name="Ferguson D."/>
            <person name="Fisher S."/>
            <person name="Foley C.D."/>
            <person name="Franke A."/>
            <person name="Friedrich D."/>
            <person name="Gadbois L."/>
            <person name="Gearin G."/>
            <person name="Gearin C.R."/>
            <person name="Giannoukos G."/>
            <person name="Goode T."/>
            <person name="Graham J."/>
            <person name="Grandbois E."/>
            <person name="Grewal S."/>
            <person name="Gyaltsen K."/>
            <person name="Hafez N."/>
            <person name="Hagos B."/>
            <person name="Hall J."/>
            <person name="Henson C."/>
            <person name="Hollinger A."/>
            <person name="Honan T."/>
            <person name="Huard M.D."/>
            <person name="Hughes L."/>
            <person name="Hurhula B."/>
            <person name="Husby M.E."/>
            <person name="Kamat A."/>
            <person name="Kanga B."/>
            <person name="Kashin S."/>
            <person name="Khazanovich D."/>
            <person name="Kisner P."/>
            <person name="Lance K."/>
            <person name="Lara M."/>
            <person name="Lee W."/>
            <person name="Lennon N."/>
            <person name="Letendre F."/>
            <person name="LeVine R."/>
            <person name="Lipovsky A."/>
            <person name="Liu X."/>
            <person name="Liu J."/>
            <person name="Liu S."/>
            <person name="Lokyitsang T."/>
            <person name="Lokyitsang Y."/>
            <person name="Lubonja R."/>
            <person name="Lui A."/>
            <person name="MacDonald P."/>
            <person name="Magnisalis V."/>
            <person name="Maru K."/>
            <person name="Matthews C."/>
            <person name="McCusker W."/>
            <person name="McDonough S."/>
            <person name="Mehta T."/>
            <person name="Meldrim J."/>
            <person name="Meneus L."/>
            <person name="Mihai O."/>
            <person name="Mihalev A."/>
            <person name="Mihova T."/>
            <person name="Mittelman R."/>
            <person name="Mlenga V."/>
            <person name="Montmayeur A."/>
            <person name="Mulrain L."/>
            <person name="Navidi A."/>
            <person name="Naylor J."/>
            <person name="Negash T."/>
            <person name="Nguyen T."/>
            <person name="Nguyen N."/>
            <person name="Nicol R."/>
            <person name="Norbu C."/>
            <person name="Norbu N."/>
            <person name="Novod N."/>
            <person name="O'Neill B."/>
            <person name="Osman S."/>
            <person name="Markiewicz E."/>
            <person name="Oyono O.L."/>
            <person name="Patti C."/>
            <person name="Phunkhang P."/>
            <person name="Pierre F."/>
            <person name="Priest M."/>
            <person name="Raghuraman S."/>
            <person name="Rege F."/>
            <person name="Reyes R."/>
            <person name="Rise C."/>
            <person name="Rogov P."/>
            <person name="Ross K."/>
            <person name="Ryan E."/>
            <person name="Settipalli S."/>
            <person name="Shea T."/>
            <person name="Sherpa N."/>
            <person name="Shi L."/>
            <person name="Shih D."/>
            <person name="Sparrow T."/>
            <person name="Spaulding J."/>
            <person name="Stalker J."/>
            <person name="Stange-Thomann N."/>
            <person name="Stavropoulos S."/>
            <person name="Stone C."/>
            <person name="Strader C."/>
            <person name="Tesfaye S."/>
            <person name="Thomson T."/>
            <person name="Thoulutsang Y."/>
            <person name="Thoulutsang D."/>
            <person name="Topham K."/>
            <person name="Topping I."/>
            <person name="Tsamla T."/>
            <person name="Vassiliev H."/>
            <person name="Vo A."/>
            <person name="Wangchuk T."/>
            <person name="Wangdi T."/>
            <person name="Weiand M."/>
            <person name="Wilkinson J."/>
            <person name="Wilson A."/>
            <person name="Yadav S."/>
            <person name="Young G."/>
            <person name="Yu Q."/>
            <person name="Zembek L."/>
            <person name="Zhong D."/>
            <person name="Zimmer A."/>
            <person name="Zwirko Z."/>
            <person name="Jaffe D.B."/>
            <person name="Alvarez P."/>
            <person name="Brockman W."/>
            <person name="Butler J."/>
            <person name="Chin C."/>
            <person name="Gnerre S."/>
            <person name="Grabherr M."/>
            <person name="Kleber M."/>
            <person name="Mauceli E."/>
            <person name="MacCallum I."/>
        </authorList>
    </citation>
    <scope>NUCLEOTIDE SEQUENCE [LARGE SCALE GENOMIC DNA]</scope>
    <source>
        <strain evidence="11 12">TSC#14021-0224.01</strain>
    </source>
</reference>
<dbReference type="GO" id="GO:0007065">
    <property type="term" value="P:male meiosis sister chromatid cohesion"/>
    <property type="evidence" value="ECO:0007669"/>
    <property type="project" value="EnsemblMetazoa"/>
</dbReference>
<evidence type="ECO:0000256" key="1">
    <source>
        <dbReference type="ARBA" id="ARBA00004629"/>
    </source>
</evidence>
<evidence type="ECO:0000259" key="10">
    <source>
        <dbReference type="PROSITE" id="PS51489"/>
    </source>
</evidence>
<dbReference type="GO" id="GO:0009267">
    <property type="term" value="P:cellular response to starvation"/>
    <property type="evidence" value="ECO:0007669"/>
    <property type="project" value="EnsemblMetazoa"/>
</dbReference>
<evidence type="ECO:0000313" key="11">
    <source>
        <dbReference type="EMBL" id="EDV59854.1"/>
    </source>
</evidence>
<evidence type="ECO:0000256" key="7">
    <source>
        <dbReference type="PROSITE-ProRule" id="PRU10141"/>
    </source>
</evidence>
<dbReference type="SUPFAM" id="SSF56112">
    <property type="entry name" value="Protein kinase-like (PK-like)"/>
    <property type="match status" value="1"/>
</dbReference>
<evidence type="ECO:0000256" key="5">
    <source>
        <dbReference type="ARBA" id="ARBA00022840"/>
    </source>
</evidence>
<dbReference type="Gene3D" id="1.10.510.10">
    <property type="entry name" value="Transferase(Phosphotransferase) domain 1"/>
    <property type="match status" value="1"/>
</dbReference>
<dbReference type="GO" id="GO:0032991">
    <property type="term" value="C:protein-containing complex"/>
    <property type="evidence" value="ECO:0007669"/>
    <property type="project" value="UniProtKB-ARBA"/>
</dbReference>
<feature type="domain" description="Protein kinase" evidence="9">
    <location>
        <begin position="1178"/>
        <end position="1463"/>
    </location>
</feature>
<dbReference type="eggNOG" id="KOG1166">
    <property type="taxonomic scope" value="Eukaryota"/>
</dbReference>
<sequence length="1463" mass="165576">MDFDNAKENIQPLASGRNVSLLQASLSQESTHGQELQAQRKQMEEEVHTYTGTDPLGAWYTFICWIEQSYPAGGSGSGLQTVLHQCLTKFEDDERYRQDKRLIRLFIKFMEKQKDQIEFYQQMYNNGIGTMLADFYIAWAYSYDLSGNMRKADEIFRLGLECRAQPLEDLKEAHHHFGYTVGQRMLYSTGEEANTVNQELNERRLALQSLHGRRQQISNSITVGSIRTGAAVKSGLPGVVQVEASTTNSRRNAGRNMQVFNDENSDANIPVSNSETEVKSSLRSIIDSARSQENIKEPVPWNKANAKHHKHGKIFGINASPDLGFDIHVDEQAMPPITNYERRIDQPFRFPTNFVAKNRPQEPWVTPVTIEDEPNANGLPCYNKCLLYPRRNIEFSPEEYRAYSYLKNRNPQHSFVYRNDEWWGTGRVIRGIRCYPNFASFSKPQKLDELDKFWKPPLVLGLQVVFDKIYNEVEQKEYQLEELLAAKWLQKQNVTVHGDFDMEETVCLPGNKMPRRKSFFPSSRKSLMPRRVSSVPEETDKEEDEETLVVKDIAPQLPPNIPKSPSNQKEEPKIKIFEDPASSRDQFVVPAVPVPKIEIYEDSEQSQPTPKPRPFNSGTSYDGDETCSTQMFNMFIKSQAVSTPKCTQKQAPSRQFGTVLKEQPLPETPAPAVDSPVETRSPTLRKQLSTILETSEHGTQSLATSGATTKSTITSSSSPGSNPVSRLGSKIEESTPGQMRLQRLISAGVSAVVAEPEIQGGDNFLRRELWEPNAPSVPMLKSLRFQEDKTETIPRPLACFQEDKTETLPQMPTALPEESIHHGSLGAEKIVSSPQLPTLGDDSDLCGLFGKTPPKNNIFGSPNRKFDSTAQVFKSTQGELSSFAGTAIKLEAAPSICKLQDSFMTDVSFVPDTQPATLPKMDAMQKFDIFLDDTQPKITKSKPIESIGSSFALDCTLPEMQQLAIKEIGNQHENIGESHMIASFMKDCSEIGSCPAQLPNSVVKTNIASTSNELKFSNDSVSGSHRQVPLKENFCGSEQPHEFFEFNAATEMFATNISMIKNSTLLLPNAEVEAPELSIYYKKTPLTPKQSHRSWSQSDLETPPQEKFVHRTSNADQTVSNETLADANKNPFNVELISSLLESIDFSMYIEKLPHCQLLGHVKRLHPNTHLQVHNEKFEVSKIIGKGAYGSVYLGKHLNSGKKVALKQERPTNYWEFYICLEIHSRLTSEQMIPSYAHIDYALVGNNSSVYISEFSDYGSLIAVCNKVKSVTKRNLDEYVVMHLSCQMLDIVDHLHAMGIIHADIKPDNFLLMKPICADPNELSLQLIDFGVSIDMKLFPDNQTFNYVHHDDLFKCIEMRTNRPWTYQLDLFGLVSVMHVLLFGRYMEVVQRAPSTIWMPKTNVPRYFQREMWENIFRTLLNIRDCRTMPNLQQLRTQLKCALAEKERYVGEAISKFNTIIQK</sequence>
<feature type="compositionally biased region" description="Acidic residues" evidence="8">
    <location>
        <begin position="537"/>
        <end position="547"/>
    </location>
</feature>
<feature type="binding site" evidence="7">
    <location>
        <position position="1207"/>
    </location>
    <ligand>
        <name>ATP</name>
        <dbReference type="ChEBI" id="CHEBI:30616"/>
    </ligand>
</feature>
<dbReference type="PhylomeDB" id="B3N3H2"/>
<dbReference type="PANTHER" id="PTHR14030">
    <property type="entry name" value="MITOTIC CHECKPOINT SERINE/THREONINE-PROTEIN KINASE BUB1"/>
    <property type="match status" value="1"/>
</dbReference>
<dbReference type="InterPro" id="IPR013212">
    <property type="entry name" value="Mad3/Bub1_I"/>
</dbReference>
<dbReference type="InterPro" id="IPR015661">
    <property type="entry name" value="Bub1/Mad3"/>
</dbReference>
<dbReference type="GO" id="GO:0005524">
    <property type="term" value="F:ATP binding"/>
    <property type="evidence" value="ECO:0007669"/>
    <property type="project" value="UniProtKB-UniRule"/>
</dbReference>
<evidence type="ECO:0000256" key="3">
    <source>
        <dbReference type="ARBA" id="ARBA00022741"/>
    </source>
</evidence>